<dbReference type="PROSITE" id="PS51296">
    <property type="entry name" value="RIESKE"/>
    <property type="match status" value="1"/>
</dbReference>
<dbReference type="SUPFAM" id="SSF50022">
    <property type="entry name" value="ISP domain"/>
    <property type="match status" value="1"/>
</dbReference>
<dbReference type="GO" id="GO:0016020">
    <property type="term" value="C:membrane"/>
    <property type="evidence" value="ECO:0007669"/>
    <property type="project" value="InterPro"/>
</dbReference>
<organism evidence="8 9">
    <name type="scientific">Streptomyces netropsis</name>
    <name type="common">Streptoverticillium netropsis</name>
    <dbReference type="NCBI Taxonomy" id="55404"/>
    <lineage>
        <taxon>Bacteria</taxon>
        <taxon>Bacillati</taxon>
        <taxon>Actinomycetota</taxon>
        <taxon>Actinomycetes</taxon>
        <taxon>Kitasatosporales</taxon>
        <taxon>Streptomycetaceae</taxon>
        <taxon>Streptomyces</taxon>
    </lineage>
</organism>
<keyword evidence="1" id="KW-0001">2Fe-2S</keyword>
<dbReference type="Pfam" id="PF01266">
    <property type="entry name" value="DAO"/>
    <property type="match status" value="1"/>
</dbReference>
<feature type="domain" description="Rieske" evidence="7">
    <location>
        <begin position="428"/>
        <end position="510"/>
    </location>
</feature>
<evidence type="ECO:0000313" key="9">
    <source>
        <dbReference type="Proteomes" id="UP000556436"/>
    </source>
</evidence>
<dbReference type="Proteomes" id="UP000556436">
    <property type="component" value="Unassembled WGS sequence"/>
</dbReference>
<dbReference type="RefSeq" id="WP_184738176.1">
    <property type="nucleotide sequence ID" value="NZ_JACHJG010000014.1"/>
</dbReference>
<accession>A0A7W7LG76</accession>
<keyword evidence="4" id="KW-0411">Iron-sulfur</keyword>
<evidence type="ECO:0000313" key="8">
    <source>
        <dbReference type="EMBL" id="MBB4889599.1"/>
    </source>
</evidence>
<sequence>MPKPARTTYESHWMDSTPDTAYPAIGPEAVVEADVAVVGGGIAGLCTAWELARAGRDVVVLEADRIATGVSGYTTAKVSALQGLCYARLRTEHGADAAALYARSQLDAVEHTAALCGELGIDAELERAPAYTYARTAEHVDAVGAEARAAREAGLDASLVTDTDLPFPVAAAVHVPDQLQFHPRKFLLALAEQFTAGGGRVHERTRVVGLHDGAHCRLTTESGAVVHARDVVIATHYPVFDRSLLSARLTPRREPVVAAPVTAARAPRGMYVTPEDDIRSVRSAPYGEGQRLVIVTGASFAPGAQGVADRFERLQAWADACLPGFADAPSVHRWSAQDNDSDDHLPYVGHVHPGTRHVHVATGFGGWGMTNGVMAGRLLAARITGAPRPAWARLVDPRRLPPLRDTSELMKGQLDVARHFVGDRLHTTHVDAVADITPGRGAVVRIGGRRCAVYRDPSGEARAVSARCTHLGCLVHFDDAERVWECPCHGSRFATDGSVLHGPAVHPLEPREIPGNDDHDKGNKETDTSG</sequence>
<keyword evidence="9" id="KW-1185">Reference proteome</keyword>
<dbReference type="GO" id="GO:0004497">
    <property type="term" value="F:monooxygenase activity"/>
    <property type="evidence" value="ECO:0007669"/>
    <property type="project" value="UniProtKB-ARBA"/>
</dbReference>
<comment type="caution">
    <text evidence="8">The sequence shown here is derived from an EMBL/GenBank/DDBJ whole genome shotgun (WGS) entry which is preliminary data.</text>
</comment>
<dbReference type="GO" id="GO:0005737">
    <property type="term" value="C:cytoplasm"/>
    <property type="evidence" value="ECO:0007669"/>
    <property type="project" value="TreeGrafter"/>
</dbReference>
<keyword evidence="5" id="KW-1015">Disulfide bond</keyword>
<dbReference type="InterPro" id="IPR038010">
    <property type="entry name" value="YhfW_C"/>
</dbReference>
<evidence type="ECO:0000256" key="6">
    <source>
        <dbReference type="SAM" id="MobiDB-lite"/>
    </source>
</evidence>
<dbReference type="InterPro" id="IPR036922">
    <property type="entry name" value="Rieske_2Fe-2S_sf"/>
</dbReference>
<dbReference type="Gene3D" id="3.50.50.60">
    <property type="entry name" value="FAD/NAD(P)-binding domain"/>
    <property type="match status" value="1"/>
</dbReference>
<dbReference type="InterPro" id="IPR017941">
    <property type="entry name" value="Rieske_2Fe-2S"/>
</dbReference>
<protein>
    <submittedName>
        <fullName evidence="8">Glycine/D-amino acid oxidase-like deaminating enzyme/nitrite reductase/ring-hydroxylating ferredoxin subunit</fullName>
    </submittedName>
</protein>
<dbReference type="Gene3D" id="3.30.9.10">
    <property type="entry name" value="D-Amino Acid Oxidase, subunit A, domain 2"/>
    <property type="match status" value="1"/>
</dbReference>
<gene>
    <name evidence="8" type="ORF">FHS38_005675</name>
</gene>
<name>A0A7W7LG76_STRNE</name>
<evidence type="ECO:0000259" key="7">
    <source>
        <dbReference type="PROSITE" id="PS51296"/>
    </source>
</evidence>
<dbReference type="AlphaFoldDB" id="A0A7W7LG76"/>
<evidence type="ECO:0000256" key="4">
    <source>
        <dbReference type="ARBA" id="ARBA00023014"/>
    </source>
</evidence>
<dbReference type="FunFam" id="2.102.10.10:FF:000014">
    <property type="entry name" value="Oxidoreductase, FAD dependent"/>
    <property type="match status" value="1"/>
</dbReference>
<dbReference type="PANTHER" id="PTHR13847:SF274">
    <property type="entry name" value="RIESKE 2FE-2S IRON-SULFUR PROTEIN YHFW-RELATED"/>
    <property type="match status" value="1"/>
</dbReference>
<dbReference type="GO" id="GO:0016705">
    <property type="term" value="F:oxidoreductase activity, acting on paired donors, with incorporation or reduction of molecular oxygen"/>
    <property type="evidence" value="ECO:0007669"/>
    <property type="project" value="UniProtKB-ARBA"/>
</dbReference>
<dbReference type="CDD" id="cd03477">
    <property type="entry name" value="Rieske_YhfW_C"/>
    <property type="match status" value="1"/>
</dbReference>
<dbReference type="InterPro" id="IPR036188">
    <property type="entry name" value="FAD/NAD-bd_sf"/>
</dbReference>
<dbReference type="SUPFAM" id="SSF51905">
    <property type="entry name" value="FAD/NAD(P)-binding domain"/>
    <property type="match status" value="1"/>
</dbReference>
<dbReference type="EMBL" id="JACHJG010000014">
    <property type="protein sequence ID" value="MBB4889599.1"/>
    <property type="molecule type" value="Genomic_DNA"/>
</dbReference>
<dbReference type="GO" id="GO:0051537">
    <property type="term" value="F:2 iron, 2 sulfur cluster binding"/>
    <property type="evidence" value="ECO:0007669"/>
    <property type="project" value="UniProtKB-KW"/>
</dbReference>
<dbReference type="Pfam" id="PF00355">
    <property type="entry name" value="Rieske"/>
    <property type="match status" value="1"/>
</dbReference>
<dbReference type="InterPro" id="IPR005805">
    <property type="entry name" value="Rieske_Fe-S_prot_C"/>
</dbReference>
<evidence type="ECO:0000256" key="5">
    <source>
        <dbReference type="ARBA" id="ARBA00023157"/>
    </source>
</evidence>
<reference evidence="8 9" key="1">
    <citation type="submission" date="2020-08" db="EMBL/GenBank/DDBJ databases">
        <title>Genomic Encyclopedia of Type Strains, Phase III (KMG-III): the genomes of soil and plant-associated and newly described type strains.</title>
        <authorList>
            <person name="Whitman W."/>
        </authorList>
    </citation>
    <scope>NUCLEOTIDE SEQUENCE [LARGE SCALE GENOMIC DNA]</scope>
    <source>
        <strain evidence="8 9">CECT 3265</strain>
    </source>
</reference>
<dbReference type="PANTHER" id="PTHR13847">
    <property type="entry name" value="SARCOSINE DEHYDROGENASE-RELATED"/>
    <property type="match status" value="1"/>
</dbReference>
<dbReference type="GO" id="GO:0046872">
    <property type="term" value="F:metal ion binding"/>
    <property type="evidence" value="ECO:0007669"/>
    <property type="project" value="UniProtKB-KW"/>
</dbReference>
<proteinExistence type="predicted"/>
<dbReference type="Gene3D" id="2.102.10.10">
    <property type="entry name" value="Rieske [2Fe-2S] iron-sulphur domain"/>
    <property type="match status" value="1"/>
</dbReference>
<evidence type="ECO:0000256" key="1">
    <source>
        <dbReference type="ARBA" id="ARBA00022714"/>
    </source>
</evidence>
<dbReference type="InterPro" id="IPR006076">
    <property type="entry name" value="FAD-dep_OxRdtase"/>
</dbReference>
<evidence type="ECO:0000256" key="3">
    <source>
        <dbReference type="ARBA" id="ARBA00023004"/>
    </source>
</evidence>
<feature type="region of interest" description="Disordered" evidence="6">
    <location>
        <begin position="500"/>
        <end position="530"/>
    </location>
</feature>
<keyword evidence="3" id="KW-0408">Iron</keyword>
<dbReference type="PRINTS" id="PR00162">
    <property type="entry name" value="RIESKE"/>
</dbReference>
<feature type="compositionally biased region" description="Basic and acidic residues" evidence="6">
    <location>
        <begin position="508"/>
        <end position="530"/>
    </location>
</feature>
<keyword evidence="2" id="KW-0479">Metal-binding</keyword>
<evidence type="ECO:0000256" key="2">
    <source>
        <dbReference type="ARBA" id="ARBA00022723"/>
    </source>
</evidence>